<dbReference type="AlphaFoldDB" id="A0A660L9X1"/>
<dbReference type="Proteomes" id="UP000278962">
    <property type="component" value="Unassembled WGS sequence"/>
</dbReference>
<dbReference type="SUPFAM" id="SSF50939">
    <property type="entry name" value="Sialidases"/>
    <property type="match status" value="1"/>
</dbReference>
<dbReference type="InterPro" id="IPR015943">
    <property type="entry name" value="WD40/YVTN_repeat-like_dom_sf"/>
</dbReference>
<proteinExistence type="predicted"/>
<dbReference type="InterPro" id="IPR036278">
    <property type="entry name" value="Sialidase_sf"/>
</dbReference>
<dbReference type="PROSITE" id="PS51257">
    <property type="entry name" value="PROKAR_LIPOPROTEIN"/>
    <property type="match status" value="1"/>
</dbReference>
<evidence type="ECO:0000256" key="1">
    <source>
        <dbReference type="SAM" id="SignalP"/>
    </source>
</evidence>
<dbReference type="SUPFAM" id="SSF110296">
    <property type="entry name" value="Oligoxyloglucan reducing end-specific cellobiohydrolase"/>
    <property type="match status" value="1"/>
</dbReference>
<dbReference type="PANTHER" id="PTHR47199:SF2">
    <property type="entry name" value="PHOTOSYSTEM II STABILITY_ASSEMBLY FACTOR HCF136, CHLOROPLASTIC"/>
    <property type="match status" value="1"/>
</dbReference>
<name>A0A660L9X1_9ACTN</name>
<evidence type="ECO:0000313" key="2">
    <source>
        <dbReference type="EMBL" id="RKQ91186.1"/>
    </source>
</evidence>
<feature type="signal peptide" evidence="1">
    <location>
        <begin position="1"/>
        <end position="25"/>
    </location>
</feature>
<accession>A0A660L9X1</accession>
<protein>
    <submittedName>
        <fullName evidence="2">Photosystem II stability/assembly factor-like uncharacterized protein</fullName>
    </submittedName>
</protein>
<dbReference type="EMBL" id="RBIL01000001">
    <property type="protein sequence ID" value="RKQ91186.1"/>
    <property type="molecule type" value="Genomic_DNA"/>
</dbReference>
<keyword evidence="1" id="KW-0732">Signal</keyword>
<feature type="chain" id="PRO_5025070497" evidence="1">
    <location>
        <begin position="26"/>
        <end position="721"/>
    </location>
</feature>
<organism evidence="2 3">
    <name type="scientific">Solirubrobacter pauli</name>
    <dbReference type="NCBI Taxonomy" id="166793"/>
    <lineage>
        <taxon>Bacteria</taxon>
        <taxon>Bacillati</taxon>
        <taxon>Actinomycetota</taxon>
        <taxon>Thermoleophilia</taxon>
        <taxon>Solirubrobacterales</taxon>
        <taxon>Solirubrobacteraceae</taxon>
        <taxon>Solirubrobacter</taxon>
    </lineage>
</organism>
<evidence type="ECO:0000313" key="3">
    <source>
        <dbReference type="Proteomes" id="UP000278962"/>
    </source>
</evidence>
<comment type="caution">
    <text evidence="2">The sequence shown here is derived from an EMBL/GenBank/DDBJ whole genome shotgun (WGS) entry which is preliminary data.</text>
</comment>
<keyword evidence="3" id="KW-1185">Reference proteome</keyword>
<sequence length="721" mass="74339">MISRAFLGTCAALSLAVACPQVGTAAVQVSQSGWQWGNPTPQGNTVRAIDFVQGRGYAIGDDGTALRTDDGGATWSGLPTGTSLDLNRVQAVTPDVVTILGGDGCVLRRSDDGGRTFRKFYVLTEINCPEPVAATYFITPQIGYLLLRNGNVLRTTDAGESFSRVTAIPGTSGSAGGGNATPADAIFTSPDAGIVFLAGSNTAFRTTDAGASWTPEPDVAPGNVQRVKAIDGNTFYAFGPNTLLRSADAGQTWQAKPIAATVTGVSCATLDLCLLTTDRGDRLLRTENGGDTFESITASTAPLYAAGFANPSRAVAAGNGGATAVSDDGGRNYTAVGGDIAGSFQFGLRLGPAPNIALALGARGQLARTTDNGVTWKAINVATSSDMRDTSFSSESEGYALDVRGGLFRTNNGGSSWQPIDPGTTSAPQAVITSGTTVLLAGPRGVRRASGGGQFSLAESRARVDAFDRAGSAIFAYGTNAIIRTTNGGRAWKTIKRPGRLADLEMTSANGGYALTTNGRVWRTTNGGKRWSELPAVGTGRGLALAFGSATDGYLTLEGYPADNNVAYVQRTTDGGKHWRPQRIASGRFPGTEGVISPSAARSYALTSTPAAGGNVFRSLFTTSSGGDFGSRSTISLSRARRSGRTVTVSGQLKGAQGGEAIVVSARTGSRWSEQVVTAGANGGRFTASFRVSGRVQFVARWAGDSGRQGAGSSVLTLKKK</sequence>
<gene>
    <name evidence="2" type="ORF">C8N24_1006</name>
</gene>
<dbReference type="Gene3D" id="2.130.10.10">
    <property type="entry name" value="YVTN repeat-like/Quinoprotein amine dehydrogenase"/>
    <property type="match status" value="4"/>
</dbReference>
<reference evidence="2 3" key="1">
    <citation type="submission" date="2018-10" db="EMBL/GenBank/DDBJ databases">
        <title>Genomic Encyclopedia of Archaeal and Bacterial Type Strains, Phase II (KMG-II): from individual species to whole genera.</title>
        <authorList>
            <person name="Goeker M."/>
        </authorList>
    </citation>
    <scope>NUCLEOTIDE SEQUENCE [LARGE SCALE GENOMIC DNA]</scope>
    <source>
        <strain evidence="2 3">DSM 14954</strain>
    </source>
</reference>
<dbReference type="PANTHER" id="PTHR47199">
    <property type="entry name" value="PHOTOSYSTEM II STABILITY/ASSEMBLY FACTOR HCF136, CHLOROPLASTIC"/>
    <property type="match status" value="1"/>
</dbReference>